<dbReference type="GO" id="GO:0005737">
    <property type="term" value="C:cytoplasm"/>
    <property type="evidence" value="ECO:0007669"/>
    <property type="project" value="TreeGrafter"/>
</dbReference>
<reference evidence="1" key="1">
    <citation type="journal article" date="2000" name="Science">
        <title>Bacterial rhodopsin: evidence for a new type of phototrophy in the sea.</title>
        <authorList>
            <person name="Beja O."/>
            <person name="Aravind L."/>
            <person name="Koonin E.V."/>
            <person name="Suzuki M.T."/>
            <person name="Hadd A."/>
            <person name="Nguyen L.P."/>
            <person name="Jovanovich S.B."/>
            <person name="Gates C.M."/>
            <person name="Feldman R.A."/>
            <person name="Spudich J.L."/>
            <person name="Spudich E.N."/>
            <person name="DeLong E.F."/>
        </authorList>
    </citation>
    <scope>NUCLEOTIDE SEQUENCE</scope>
</reference>
<dbReference type="PANTHER" id="PTHR22603">
    <property type="entry name" value="CHOLINE/ETHANOALAMINE KINASE"/>
    <property type="match status" value="1"/>
</dbReference>
<dbReference type="GO" id="GO:0006646">
    <property type="term" value="P:phosphatidylethanolamine biosynthetic process"/>
    <property type="evidence" value="ECO:0007669"/>
    <property type="project" value="TreeGrafter"/>
</dbReference>
<dbReference type="PANTHER" id="PTHR22603:SF66">
    <property type="entry name" value="ETHANOLAMINE KINASE"/>
    <property type="match status" value="1"/>
</dbReference>
<proteinExistence type="predicted"/>
<dbReference type="SUPFAM" id="SSF56112">
    <property type="entry name" value="Protein kinase-like (PK-like)"/>
    <property type="match status" value="1"/>
</dbReference>
<dbReference type="CDD" id="cd05151">
    <property type="entry name" value="ChoK-like"/>
    <property type="match status" value="1"/>
</dbReference>
<dbReference type="Pfam" id="PF01633">
    <property type="entry name" value="Choline_kinase"/>
    <property type="match status" value="1"/>
</dbReference>
<dbReference type="Gene3D" id="3.30.200.20">
    <property type="entry name" value="Phosphorylase Kinase, domain 1"/>
    <property type="match status" value="1"/>
</dbReference>
<accession>Q7BKH0</accession>
<name>Q7BKH0_PRB01</name>
<reference evidence="1" key="2">
    <citation type="submission" date="2003-08" db="EMBL/GenBank/DDBJ databases">
        <authorList>
            <person name="Beja O."/>
            <person name="Aravind L."/>
            <person name="Koonin E.V."/>
            <person name="Suzuki M.T."/>
            <person name="Hadd A."/>
            <person name="Nguyen L.P."/>
            <person name="Jovanovich S.B."/>
            <person name="Gates C.M."/>
            <person name="Feldman R.A."/>
            <person name="DeLong E.F."/>
        </authorList>
    </citation>
    <scope>NUCLEOTIDE SEQUENCE</scope>
</reference>
<keyword evidence="1" id="KW-0418">Kinase</keyword>
<organism evidence="1">
    <name type="scientific">Gamma-proteobacterium EBAC31A08</name>
    <dbReference type="NCBI Taxonomy" id="133804"/>
    <lineage>
        <taxon>Bacteria</taxon>
        <taxon>Pseudomonadati</taxon>
        <taxon>Pseudomonadota</taxon>
        <taxon>Gammaproteobacteria</taxon>
        <taxon>environmental samples</taxon>
    </lineage>
</organism>
<dbReference type="AlphaFoldDB" id="Q7BKH0"/>
<dbReference type="InterPro" id="IPR011009">
    <property type="entry name" value="Kinase-like_dom_sf"/>
</dbReference>
<dbReference type="EMBL" id="AF279106">
    <property type="protein sequence ID" value="AAQ62366.1"/>
    <property type="molecule type" value="Genomic_DNA"/>
</dbReference>
<dbReference type="GO" id="GO:0004305">
    <property type="term" value="F:ethanolamine kinase activity"/>
    <property type="evidence" value="ECO:0007669"/>
    <property type="project" value="TreeGrafter"/>
</dbReference>
<protein>
    <submittedName>
        <fullName evidence="1">Predicted LicA choline kinase</fullName>
    </submittedName>
</protein>
<dbReference type="Gene3D" id="3.90.1200.10">
    <property type="match status" value="1"/>
</dbReference>
<keyword evidence="1" id="KW-0808">Transferase</keyword>
<evidence type="ECO:0000313" key="1">
    <source>
        <dbReference type="EMBL" id="AAQ62366.1"/>
    </source>
</evidence>
<sequence length="275" mass="32558">MQNLHNNLDIKNHNLEIIKTIKSGPVSEISICNFDNIKAILRVDHPCAHKINVDRENEIFILSQLKILDFSPEVLFSDLSYGILVWRYIEGIEFSLGKDSNEVFLKTLGTELKKIHDIDLPKSKKKYFSNDINFYRNLLKEVPENIILHRGFDLYDKLNNSDNYVLSHNDLNKTNLLWRDRLFFLDWEYSSFNNPFFDIASLSNAYNLSKVDRAILWKAYTNNEYSVLNDTNLREWMHFCHYLEYMWSISLIQNGKIDQNTLNLKKLEKKLKNII</sequence>